<evidence type="ECO:0000313" key="2">
    <source>
        <dbReference type="EMBL" id="KAK1360396.1"/>
    </source>
</evidence>
<feature type="compositionally biased region" description="Basic and acidic residues" evidence="1">
    <location>
        <begin position="65"/>
        <end position="87"/>
    </location>
</feature>
<reference evidence="2" key="1">
    <citation type="submission" date="2023-02" db="EMBL/GenBank/DDBJ databases">
        <title>Genome of toxic invasive species Heracleum sosnowskyi carries increased number of genes despite the absence of recent whole-genome duplications.</title>
        <authorList>
            <person name="Schelkunov M."/>
            <person name="Shtratnikova V."/>
            <person name="Makarenko M."/>
            <person name="Klepikova A."/>
            <person name="Omelchenko D."/>
            <person name="Novikova G."/>
            <person name="Obukhova E."/>
            <person name="Bogdanov V."/>
            <person name="Penin A."/>
            <person name="Logacheva M."/>
        </authorList>
    </citation>
    <scope>NUCLEOTIDE SEQUENCE</scope>
    <source>
        <strain evidence="2">Hsosn_3</strain>
        <tissue evidence="2">Leaf</tissue>
    </source>
</reference>
<sequence>MNRFLSRRTPRLNHLIKHHYPTYCTITTHTLRSISPLTKTHISLFPKTLTTNYPSIQFQQFKRFNHNETDKDEPDLGEHDDTNGTDKEETENEDENGTDKSQPDLGETEDTNDRNTRTKRTYYFLGHILAPPPKGTKVCGAAPVPPNLDGSNVSGSGK</sequence>
<keyword evidence="3" id="KW-1185">Reference proteome</keyword>
<dbReference type="Proteomes" id="UP001237642">
    <property type="component" value="Unassembled WGS sequence"/>
</dbReference>
<protein>
    <submittedName>
        <fullName evidence="2">Uncharacterized protein</fullName>
    </submittedName>
</protein>
<reference evidence="2" key="2">
    <citation type="submission" date="2023-05" db="EMBL/GenBank/DDBJ databases">
        <authorList>
            <person name="Schelkunov M.I."/>
        </authorList>
    </citation>
    <scope>NUCLEOTIDE SEQUENCE</scope>
    <source>
        <strain evidence="2">Hsosn_3</strain>
        <tissue evidence="2">Leaf</tissue>
    </source>
</reference>
<gene>
    <name evidence="2" type="ORF">POM88_044870</name>
</gene>
<proteinExistence type="predicted"/>
<evidence type="ECO:0000256" key="1">
    <source>
        <dbReference type="SAM" id="MobiDB-lite"/>
    </source>
</evidence>
<dbReference type="EMBL" id="JAUIZM010000010">
    <property type="protein sequence ID" value="KAK1360396.1"/>
    <property type="molecule type" value="Genomic_DNA"/>
</dbReference>
<evidence type="ECO:0000313" key="3">
    <source>
        <dbReference type="Proteomes" id="UP001237642"/>
    </source>
</evidence>
<feature type="compositionally biased region" description="Polar residues" evidence="1">
    <location>
        <begin position="149"/>
        <end position="158"/>
    </location>
</feature>
<dbReference type="AlphaFoldDB" id="A0AAD8H4X1"/>
<feature type="region of interest" description="Disordered" evidence="1">
    <location>
        <begin position="60"/>
        <end position="158"/>
    </location>
</feature>
<comment type="caution">
    <text evidence="2">The sequence shown here is derived from an EMBL/GenBank/DDBJ whole genome shotgun (WGS) entry which is preliminary data.</text>
</comment>
<organism evidence="2 3">
    <name type="scientific">Heracleum sosnowskyi</name>
    <dbReference type="NCBI Taxonomy" id="360622"/>
    <lineage>
        <taxon>Eukaryota</taxon>
        <taxon>Viridiplantae</taxon>
        <taxon>Streptophyta</taxon>
        <taxon>Embryophyta</taxon>
        <taxon>Tracheophyta</taxon>
        <taxon>Spermatophyta</taxon>
        <taxon>Magnoliopsida</taxon>
        <taxon>eudicotyledons</taxon>
        <taxon>Gunneridae</taxon>
        <taxon>Pentapetalae</taxon>
        <taxon>asterids</taxon>
        <taxon>campanulids</taxon>
        <taxon>Apiales</taxon>
        <taxon>Apiaceae</taxon>
        <taxon>Apioideae</taxon>
        <taxon>apioid superclade</taxon>
        <taxon>Tordylieae</taxon>
        <taxon>Tordyliinae</taxon>
        <taxon>Heracleum</taxon>
    </lineage>
</organism>
<accession>A0AAD8H4X1</accession>
<name>A0AAD8H4X1_9APIA</name>